<accession>A0A5S9PDE2</accession>
<keyword evidence="1" id="KW-0472">Membrane</keyword>
<dbReference type="Proteomes" id="UP000434580">
    <property type="component" value="Unassembled WGS sequence"/>
</dbReference>
<keyword evidence="1" id="KW-0812">Transmembrane</keyword>
<dbReference type="AlphaFoldDB" id="A0A5S9PDE2"/>
<dbReference type="EMBL" id="CACSII010000009">
    <property type="protein sequence ID" value="CAA0101645.1"/>
    <property type="molecule type" value="Genomic_DNA"/>
</dbReference>
<proteinExistence type="predicted"/>
<keyword evidence="1" id="KW-1133">Transmembrane helix</keyword>
<evidence type="ECO:0000256" key="1">
    <source>
        <dbReference type="SAM" id="Phobius"/>
    </source>
</evidence>
<gene>
    <name evidence="2" type="ORF">DPBNPPHM_03929</name>
</gene>
<feature type="transmembrane region" description="Helical" evidence="1">
    <location>
        <begin position="42"/>
        <end position="69"/>
    </location>
</feature>
<evidence type="ECO:0000313" key="3">
    <source>
        <dbReference type="Proteomes" id="UP000434580"/>
    </source>
</evidence>
<protein>
    <submittedName>
        <fullName evidence="2">Uncharacterized protein</fullName>
    </submittedName>
</protein>
<reference evidence="2 3" key="1">
    <citation type="submission" date="2019-11" db="EMBL/GenBank/DDBJ databases">
        <authorList>
            <person name="Holert J."/>
        </authorList>
    </citation>
    <scope>NUCLEOTIDE SEQUENCE [LARGE SCALE GENOMIC DNA]</scope>
    <source>
        <strain evidence="2">BC5_2</strain>
    </source>
</reference>
<organism evidence="2 3">
    <name type="scientific">BD1-7 clade bacterium</name>
    <dbReference type="NCBI Taxonomy" id="2029982"/>
    <lineage>
        <taxon>Bacteria</taxon>
        <taxon>Pseudomonadati</taxon>
        <taxon>Pseudomonadota</taxon>
        <taxon>Gammaproteobacteria</taxon>
        <taxon>Cellvibrionales</taxon>
        <taxon>Spongiibacteraceae</taxon>
        <taxon>BD1-7 clade</taxon>
    </lineage>
</organism>
<sequence length="76" mass="8130">MTYYLVCDESINLADLTCSTGWEAVVIQPSQSEFDPGDLDPVLIAGAIGAGFFSLVPIWAAGMGLRYLLSLLTFKG</sequence>
<name>A0A5S9PDE2_9GAMM</name>
<evidence type="ECO:0000313" key="2">
    <source>
        <dbReference type="EMBL" id="CAA0101645.1"/>
    </source>
</evidence>